<keyword evidence="1" id="KW-0472">Membrane</keyword>
<feature type="transmembrane region" description="Helical" evidence="1">
    <location>
        <begin position="26"/>
        <end position="49"/>
    </location>
</feature>
<feature type="transmembrane region" description="Helical" evidence="1">
    <location>
        <begin position="227"/>
        <end position="250"/>
    </location>
</feature>
<dbReference type="Proteomes" id="UP000275331">
    <property type="component" value="Unassembled WGS sequence"/>
</dbReference>
<evidence type="ECO:0000313" key="2">
    <source>
        <dbReference type="EMBL" id="RSE27288.1"/>
    </source>
</evidence>
<evidence type="ECO:0000313" key="3">
    <source>
        <dbReference type="Proteomes" id="UP000275331"/>
    </source>
</evidence>
<organism evidence="2 3">
    <name type="scientific">Atlantibacter subterraneus</name>
    <dbReference type="NCBI Taxonomy" id="255519"/>
    <lineage>
        <taxon>Bacteria</taxon>
        <taxon>Pseudomonadati</taxon>
        <taxon>Pseudomonadota</taxon>
        <taxon>Gammaproteobacteria</taxon>
        <taxon>Enterobacterales</taxon>
        <taxon>Enterobacteriaceae</taxon>
        <taxon>Atlantibacter</taxon>
    </lineage>
</organism>
<accession>A0A427V3X5</accession>
<name>A0A427V3X5_9ENTR</name>
<dbReference type="AlphaFoldDB" id="A0A427V3X5"/>
<feature type="transmembrane region" description="Helical" evidence="1">
    <location>
        <begin position="108"/>
        <end position="124"/>
    </location>
</feature>
<feature type="transmembrane region" description="Helical" evidence="1">
    <location>
        <begin position="160"/>
        <end position="179"/>
    </location>
</feature>
<gene>
    <name evidence="2" type="ORF">EGT71_08205</name>
</gene>
<protein>
    <submittedName>
        <fullName evidence="2">Uncharacterized protein</fullName>
    </submittedName>
</protein>
<comment type="caution">
    <text evidence="2">The sequence shown here is derived from an EMBL/GenBank/DDBJ whole genome shotgun (WGS) entry which is preliminary data.</text>
</comment>
<feature type="transmembrane region" description="Helical" evidence="1">
    <location>
        <begin position="69"/>
        <end position="96"/>
    </location>
</feature>
<keyword evidence="1" id="KW-1133">Transmembrane helix</keyword>
<dbReference type="EMBL" id="RHXB01000004">
    <property type="protein sequence ID" value="RSE27288.1"/>
    <property type="molecule type" value="Genomic_DNA"/>
</dbReference>
<sequence length="374" mass="42483">MTTLRNQFRSKKNKEQFDVKVIPQKILANLTQLSIAFAVIGFMNIWIYLYRINQLNLLTSVISAPSTLLVIFASMSMILILWLILYIIPTIIFTWCASVNNLTDNSHFIVAHSIFISLYLAVFGAYPSDIALSVFIFCSVVYISYFIYRHFTTSAKNPIIHFIVAFATNVPLIFALSVIYNKVALSDIPRLYRVCILALNLIPVYVPLFYAAMILKKNKTIRIKEIILITALTTGAVAYITLMAMGGLLYKLNDNTMSYVGLRSDEPQWFKINKEQFPQGWLNTNWQEKNSASSEVWLKGYPIFQNNTIALICPESTYKAMESYTYSKMTFFSSLSRGSMDSSQCIVIENFPGKVLRPGNMPSPEYEALAADHV</sequence>
<reference evidence="2 3" key="1">
    <citation type="submission" date="2018-10" db="EMBL/GenBank/DDBJ databases">
        <title>Transmission dynamics of multidrug resistant bacteria on intensive care unit surfaces.</title>
        <authorList>
            <person name="D'Souza A.W."/>
            <person name="Potter R.F."/>
            <person name="Wallace M."/>
            <person name="Shupe A."/>
            <person name="Patel S."/>
            <person name="Sun S."/>
            <person name="Gul D."/>
            <person name="Kwon J.H."/>
            <person name="Andleeb S."/>
            <person name="Burnham C.-A.D."/>
            <person name="Dantas G."/>
        </authorList>
    </citation>
    <scope>NUCLEOTIDE SEQUENCE [LARGE SCALE GENOMIC DNA]</scope>
    <source>
        <strain evidence="2 3">AS_373</strain>
    </source>
</reference>
<evidence type="ECO:0000256" key="1">
    <source>
        <dbReference type="SAM" id="Phobius"/>
    </source>
</evidence>
<dbReference type="OrthoDB" id="6629244at2"/>
<keyword evidence="1" id="KW-0812">Transmembrane</keyword>
<proteinExistence type="predicted"/>
<feature type="transmembrane region" description="Helical" evidence="1">
    <location>
        <begin position="191"/>
        <end position="215"/>
    </location>
</feature>
<feature type="transmembrane region" description="Helical" evidence="1">
    <location>
        <begin position="130"/>
        <end position="148"/>
    </location>
</feature>
<dbReference type="RefSeq" id="WP_125293067.1">
    <property type="nucleotide sequence ID" value="NZ_JAPTZM010000008.1"/>
</dbReference>